<accession>A0A850LFU7</accession>
<keyword evidence="1" id="KW-1133">Transmembrane helix</keyword>
<dbReference type="Proteomes" id="UP000565723">
    <property type="component" value="Unassembled WGS sequence"/>
</dbReference>
<protein>
    <submittedName>
        <fullName evidence="2">Uncharacterized protein</fullName>
    </submittedName>
</protein>
<sequence>MLQAMRRWLGLRPVPLLHMPRFLARGLARMGDALKFGPISTTALDQLATGVEAREALLLTHLPEGAQPRGFSRFMAARPAGTADLWHARLYLMKPALRLVLILLWLVSGFLGLFLPSQSFLPMIPEGALSDPVLIALARVGGVADLALAALLAAAWRLRLLGWLQLGLVTAYTATFTVIAPDLWLLPLGGLLKNLPILLLIWLFLVLEEER</sequence>
<name>A0A850LFU7_9RHOB</name>
<dbReference type="AlphaFoldDB" id="A0A850LFU7"/>
<proteinExistence type="predicted"/>
<comment type="caution">
    <text evidence="2">The sequence shown here is derived from an EMBL/GenBank/DDBJ whole genome shotgun (WGS) entry which is preliminary data.</text>
</comment>
<feature type="transmembrane region" description="Helical" evidence="1">
    <location>
        <begin position="185"/>
        <end position="207"/>
    </location>
</feature>
<dbReference type="InterPro" id="IPR025695">
    <property type="entry name" value="DoxX-like"/>
</dbReference>
<dbReference type="RefSeq" id="WP_044028648.1">
    <property type="nucleotide sequence ID" value="NZ_CP076685.1"/>
</dbReference>
<dbReference type="Pfam" id="PF13781">
    <property type="entry name" value="DoxX_3"/>
    <property type="match status" value="1"/>
</dbReference>
<keyword evidence="1" id="KW-0472">Membrane</keyword>
<dbReference type="EMBL" id="JABXIY010000017">
    <property type="protein sequence ID" value="NVK96649.1"/>
    <property type="molecule type" value="Genomic_DNA"/>
</dbReference>
<reference evidence="2 3" key="1">
    <citation type="journal article" date="2020" name="Proc. Natl. Acad. Sci. U.S.A.">
        <title>Ecological drivers of bacterial community assembly in synthetic phycospheres.</title>
        <authorList>
            <person name="Fu H."/>
            <person name="Uchimiya M."/>
            <person name="Gore J."/>
            <person name="Moran M.A."/>
        </authorList>
    </citation>
    <scope>NUCLEOTIDE SEQUENCE [LARGE SCALE GENOMIC DNA]</scope>
    <source>
        <strain evidence="2">HF-Din03</strain>
    </source>
</reference>
<gene>
    <name evidence="2" type="ORF">HW564_06945</name>
</gene>
<feature type="transmembrane region" description="Helical" evidence="1">
    <location>
        <begin position="133"/>
        <end position="153"/>
    </location>
</feature>
<feature type="transmembrane region" description="Helical" evidence="1">
    <location>
        <begin position="160"/>
        <end position="179"/>
    </location>
</feature>
<evidence type="ECO:0000313" key="2">
    <source>
        <dbReference type="EMBL" id="NVK96649.1"/>
    </source>
</evidence>
<keyword evidence="1" id="KW-0812">Transmembrane</keyword>
<feature type="transmembrane region" description="Helical" evidence="1">
    <location>
        <begin position="99"/>
        <end position="121"/>
    </location>
</feature>
<evidence type="ECO:0000313" key="3">
    <source>
        <dbReference type="Proteomes" id="UP000565723"/>
    </source>
</evidence>
<organism evidence="2 3">
    <name type="scientific">Ruegeria pomeroyi</name>
    <dbReference type="NCBI Taxonomy" id="89184"/>
    <lineage>
        <taxon>Bacteria</taxon>
        <taxon>Pseudomonadati</taxon>
        <taxon>Pseudomonadota</taxon>
        <taxon>Alphaproteobacteria</taxon>
        <taxon>Rhodobacterales</taxon>
        <taxon>Roseobacteraceae</taxon>
        <taxon>Ruegeria</taxon>
    </lineage>
</organism>
<evidence type="ECO:0000256" key="1">
    <source>
        <dbReference type="SAM" id="Phobius"/>
    </source>
</evidence>